<dbReference type="GO" id="GO:0008775">
    <property type="term" value="F:acetate CoA-transferase activity"/>
    <property type="evidence" value="ECO:0007669"/>
    <property type="project" value="InterPro"/>
</dbReference>
<dbReference type="SUPFAM" id="SSF100950">
    <property type="entry name" value="NagB/RpiA/CoA transferase-like"/>
    <property type="match status" value="2"/>
</dbReference>
<dbReference type="Gene3D" id="3.40.1080.20">
    <property type="entry name" value="Acetyl-CoA hydrolase/transferase C-terminal domain"/>
    <property type="match status" value="1"/>
</dbReference>
<dbReference type="GO" id="GO:0006083">
    <property type="term" value="P:acetate metabolic process"/>
    <property type="evidence" value="ECO:0007669"/>
    <property type="project" value="InterPro"/>
</dbReference>
<dbReference type="GO" id="GO:0006084">
    <property type="term" value="P:acetyl-CoA metabolic process"/>
    <property type="evidence" value="ECO:0007669"/>
    <property type="project" value="InterPro"/>
</dbReference>
<gene>
    <name evidence="6" type="ORF">HLH36_18050</name>
</gene>
<feature type="binding site" evidence="3">
    <location>
        <position position="390"/>
    </location>
    <ligand>
        <name>CoA</name>
        <dbReference type="ChEBI" id="CHEBI:57287"/>
    </ligand>
</feature>
<dbReference type="GO" id="GO:0003986">
    <property type="term" value="F:acetyl-CoA hydrolase activity"/>
    <property type="evidence" value="ECO:0007669"/>
    <property type="project" value="TreeGrafter"/>
</dbReference>
<evidence type="ECO:0000259" key="5">
    <source>
        <dbReference type="Pfam" id="PF13336"/>
    </source>
</evidence>
<dbReference type="AlphaFoldDB" id="A0A7W4IWA2"/>
<comment type="caution">
    <text evidence="6">The sequence shown here is derived from an EMBL/GenBank/DDBJ whole genome shotgun (WGS) entry which is preliminary data.</text>
</comment>
<sequence>MADQSRIRNAAFRAKVTTADEAATHIRPGELVGMSGFTGSGYPKAVPEALAAQIGAAHARGDEFRIGLLTGASTGPQLDGALAKVNGVSFRGPFNTDAEMRNRINSDETAYFDTHLGALAPQVAQGYFGHMNTAVIEATAITEDGTIVPSSSVGNSKTWIEQADKVIIEVNSWQPAELEGVHDIWYGNATGAPPRDSIPLNSPGGRIGRTGLAVDPAKVVSVVLSHDADRNAPFAHPDATAKSIAGYLLDFFSHEVKVGRLPPSLLPLQSGVGNVTNAVLSGLNEGPFENLTGFSEVIQDGMLAMLENGRMKVASATAFSLSPEAAEDINNRMSFFRDKLILRQQDLSNNPDVIRRLGIIAMNGMIEADIYGNVNSTRVMGSRMMNGIGGSGDFARNAYLSIFLSPSTAKGGKISAIVPMAAHVDHIMQDTQIFVTEQGIADLRGLSPVKRAEAIIRNCSHPDYRAGLEDYLARAKKESYGKHTPHLLPEALSWHQRYIETGNMMPK</sequence>
<protein>
    <submittedName>
        <fullName evidence="6">Succinate CoA transferase</fullName>
    </submittedName>
</protein>
<feature type="domain" description="Acetyl-CoA hydrolase/transferase N-terminal" evidence="4">
    <location>
        <begin position="10"/>
        <end position="175"/>
    </location>
</feature>
<dbReference type="InterPro" id="IPR017821">
    <property type="entry name" value="Succinate_CoA_transferase"/>
</dbReference>
<evidence type="ECO:0000313" key="6">
    <source>
        <dbReference type="EMBL" id="MBB2170221.1"/>
    </source>
</evidence>
<dbReference type="PANTHER" id="PTHR43609">
    <property type="entry name" value="ACETYL-COA HYDROLASE"/>
    <property type="match status" value="1"/>
</dbReference>
<dbReference type="FunFam" id="3.40.1080.20:FF:000001">
    <property type="entry name" value="Acetyl-CoA hydrolase Ach1"/>
    <property type="match status" value="1"/>
</dbReference>
<dbReference type="RefSeq" id="WP_182987665.1">
    <property type="nucleotide sequence ID" value="NZ_JABEQD010000019.1"/>
</dbReference>
<dbReference type="InterPro" id="IPR026888">
    <property type="entry name" value="AcetylCoA_hyd_C"/>
</dbReference>
<dbReference type="InterPro" id="IPR038460">
    <property type="entry name" value="AcetylCoA_hyd_C_sf"/>
</dbReference>
<dbReference type="Pfam" id="PF02550">
    <property type="entry name" value="AcetylCoA_hydro"/>
    <property type="match status" value="1"/>
</dbReference>
<dbReference type="Proteomes" id="UP000559860">
    <property type="component" value="Unassembled WGS sequence"/>
</dbReference>
<feature type="binding site" evidence="3">
    <location>
        <position position="410"/>
    </location>
    <ligand>
        <name>CoA</name>
        <dbReference type="ChEBI" id="CHEBI:57287"/>
    </ligand>
</feature>
<evidence type="ECO:0000259" key="4">
    <source>
        <dbReference type="Pfam" id="PF02550"/>
    </source>
</evidence>
<evidence type="ECO:0000256" key="2">
    <source>
        <dbReference type="PIRSR" id="PIRSR617821-1"/>
    </source>
</evidence>
<evidence type="ECO:0000256" key="1">
    <source>
        <dbReference type="ARBA" id="ARBA00009632"/>
    </source>
</evidence>
<reference evidence="6 7" key="1">
    <citation type="submission" date="2020-04" db="EMBL/GenBank/DDBJ databases">
        <title>Description of novel Gluconacetobacter.</title>
        <authorList>
            <person name="Sombolestani A."/>
        </authorList>
    </citation>
    <scope>NUCLEOTIDE SEQUENCE [LARGE SCALE GENOMIC DNA]</scope>
    <source>
        <strain evidence="6 7">LMG 27801</strain>
    </source>
</reference>
<organism evidence="6 7">
    <name type="scientific">Gluconacetobacter aggeris</name>
    <dbReference type="NCBI Taxonomy" id="1286186"/>
    <lineage>
        <taxon>Bacteria</taxon>
        <taxon>Pseudomonadati</taxon>
        <taxon>Pseudomonadota</taxon>
        <taxon>Alphaproteobacteria</taxon>
        <taxon>Acetobacterales</taxon>
        <taxon>Acetobacteraceae</taxon>
        <taxon>Gluconacetobacter</taxon>
    </lineage>
</organism>
<keyword evidence="6" id="KW-0808">Transferase</keyword>
<feature type="binding site" evidence="3">
    <location>
        <position position="366"/>
    </location>
    <ligand>
        <name>CoA</name>
        <dbReference type="ChEBI" id="CHEBI:57287"/>
    </ligand>
</feature>
<feature type="binding site" evidence="3">
    <location>
        <begin position="271"/>
        <end position="275"/>
    </location>
    <ligand>
        <name>CoA</name>
        <dbReference type="ChEBI" id="CHEBI:57287"/>
    </ligand>
</feature>
<accession>A0A7W4IWA2</accession>
<evidence type="ECO:0000313" key="7">
    <source>
        <dbReference type="Proteomes" id="UP000559860"/>
    </source>
</evidence>
<dbReference type="EMBL" id="JABEQD010000019">
    <property type="protein sequence ID" value="MBB2170221.1"/>
    <property type="molecule type" value="Genomic_DNA"/>
</dbReference>
<dbReference type="InterPro" id="IPR003702">
    <property type="entry name" value="ActCoA_hydro_N"/>
</dbReference>
<feature type="active site" description="5-glutamyl coenzyme A thioester intermediate" evidence="2">
    <location>
        <position position="296"/>
    </location>
</feature>
<feature type="domain" description="Acetyl-CoA hydrolase/transferase C-terminal" evidence="5">
    <location>
        <begin position="337"/>
        <end position="471"/>
    </location>
</feature>
<evidence type="ECO:0000256" key="3">
    <source>
        <dbReference type="PIRSR" id="PIRSR617821-2"/>
    </source>
</evidence>
<keyword evidence="7" id="KW-1185">Reference proteome</keyword>
<comment type="similarity">
    <text evidence="1">Belongs to the acetyl-CoA hydrolase/transferase family.</text>
</comment>
<name>A0A7W4IWA2_9PROT</name>
<dbReference type="InterPro" id="IPR037171">
    <property type="entry name" value="NagB/RpiA_transferase-like"/>
</dbReference>
<dbReference type="Pfam" id="PF13336">
    <property type="entry name" value="AcetylCoA_hyd_C"/>
    <property type="match status" value="1"/>
</dbReference>
<feature type="binding site" evidence="3">
    <location>
        <position position="386"/>
    </location>
    <ligand>
        <name>CoA</name>
        <dbReference type="ChEBI" id="CHEBI:57287"/>
    </ligand>
</feature>
<dbReference type="PANTHER" id="PTHR43609:SF1">
    <property type="entry name" value="ACETYL-COA HYDROLASE"/>
    <property type="match status" value="1"/>
</dbReference>
<dbReference type="Gene3D" id="3.40.1080.10">
    <property type="entry name" value="Glutaconate Coenzyme A-transferase"/>
    <property type="match status" value="1"/>
</dbReference>
<dbReference type="InterPro" id="IPR046433">
    <property type="entry name" value="ActCoA_hydro"/>
</dbReference>
<dbReference type="NCBIfam" id="TIGR03458">
    <property type="entry name" value="YgfH_subfam"/>
    <property type="match status" value="1"/>
</dbReference>
<proteinExistence type="inferred from homology"/>